<dbReference type="PANTHER" id="PTHR43084">
    <property type="entry name" value="PERSULFIDE DIOXYGENASE ETHE1"/>
    <property type="match status" value="1"/>
</dbReference>
<gene>
    <name evidence="3" type="ORF">IAG42_33440</name>
</gene>
<evidence type="ECO:0000259" key="2">
    <source>
        <dbReference type="PROSITE" id="PS50206"/>
    </source>
</evidence>
<dbReference type="SMART" id="SM00450">
    <property type="entry name" value="RHOD"/>
    <property type="match status" value="2"/>
</dbReference>
<dbReference type="SUPFAM" id="SSF56281">
    <property type="entry name" value="Metallo-hydrolase/oxidoreductase"/>
    <property type="match status" value="1"/>
</dbReference>
<dbReference type="InterPro" id="IPR036866">
    <property type="entry name" value="RibonucZ/Hydroxyglut_hydro"/>
</dbReference>
<feature type="domain" description="Rhodanese" evidence="2">
    <location>
        <begin position="401"/>
        <end position="487"/>
    </location>
</feature>
<proteinExistence type="predicted"/>
<dbReference type="KEGG" id="sxn:IAG42_33440"/>
<dbReference type="InterPro" id="IPR044528">
    <property type="entry name" value="POD-like_MBL-fold"/>
</dbReference>
<evidence type="ECO:0000256" key="1">
    <source>
        <dbReference type="ARBA" id="ARBA00022723"/>
    </source>
</evidence>
<dbReference type="InterPro" id="IPR001279">
    <property type="entry name" value="Metallo-B-lactamas"/>
</dbReference>
<accession>A0A7H1BH30</accession>
<dbReference type="PROSITE" id="PS00380">
    <property type="entry name" value="RHODANESE_1"/>
    <property type="match status" value="1"/>
</dbReference>
<keyword evidence="1" id="KW-0479">Metal-binding</keyword>
<name>A0A7H1BH30_9ACTN</name>
<dbReference type="Proteomes" id="UP000516428">
    <property type="component" value="Chromosome"/>
</dbReference>
<sequence length="492" mass="51598">MPSSINPWNIVVEGRGSDQRDAATGVPLASPDLGGPVGFADDHLVPLLDAGLGNNAYLVDLGDGRALAVDAGRDLRTLREAAGRRGLRVAFAADTHLHADFLSGAVQLAHDERAVVLASAAGRRGFAHRGLADGDEVGLGGLTLRALATPGHTDEHLSFLLLDGERAVGVFTGGSLIVNSAARTDLLGAERAEELARAQYRSLQRLARLPEDTAVWPTHGAGSFCSAPPGSERTSTIGAQKEANPLLAAPDEDIFVRRLLDGLGSYPAYFDRLAERNRLGPAVLTYEPVLPALAAERVHALRSEGGYVVDVRPAARFAGGHVPGSVSIALRDQFATWLGWLLPDDAPLAFVADADQDPGEIVRQAYKIGYERIAGHLAGGMAAWRAAGLPVARTPYLTPDQAPDTAYVDVRQRSEYAAGHVPGALHLELGTLAGHVGDTPEGALVACGHGERAMTAASVLEHAGHPGVRVLNGRPRDYAAAHGLRLTEGEAP</sequence>
<feature type="domain" description="Rhodanese" evidence="2">
    <location>
        <begin position="302"/>
        <end position="393"/>
    </location>
</feature>
<dbReference type="Gene3D" id="3.40.250.10">
    <property type="entry name" value="Rhodanese-like domain"/>
    <property type="match status" value="2"/>
</dbReference>
<dbReference type="PROSITE" id="PS50206">
    <property type="entry name" value="RHODANESE_3"/>
    <property type="match status" value="2"/>
</dbReference>
<dbReference type="GO" id="GO:0050313">
    <property type="term" value="F:sulfur dioxygenase activity"/>
    <property type="evidence" value="ECO:0007669"/>
    <property type="project" value="InterPro"/>
</dbReference>
<evidence type="ECO:0000313" key="4">
    <source>
        <dbReference type="Proteomes" id="UP000516428"/>
    </source>
</evidence>
<dbReference type="InterPro" id="IPR001307">
    <property type="entry name" value="Thiosulphate_STrfase_CS"/>
</dbReference>
<dbReference type="Pfam" id="PF00753">
    <property type="entry name" value="Lactamase_B"/>
    <property type="match status" value="1"/>
</dbReference>
<dbReference type="SMART" id="SM00849">
    <property type="entry name" value="Lactamase_B"/>
    <property type="match status" value="1"/>
</dbReference>
<dbReference type="Pfam" id="PF00581">
    <property type="entry name" value="Rhodanese"/>
    <property type="match status" value="2"/>
</dbReference>
<dbReference type="CDD" id="cd00158">
    <property type="entry name" value="RHOD"/>
    <property type="match status" value="2"/>
</dbReference>
<dbReference type="GO" id="GO:0004792">
    <property type="term" value="F:thiosulfate-cyanide sulfurtransferase activity"/>
    <property type="evidence" value="ECO:0007669"/>
    <property type="project" value="InterPro"/>
</dbReference>
<dbReference type="AlphaFoldDB" id="A0A7H1BH30"/>
<protein>
    <submittedName>
        <fullName evidence="3">MBL fold metallo-hydrolase</fullName>
    </submittedName>
</protein>
<dbReference type="InterPro" id="IPR001763">
    <property type="entry name" value="Rhodanese-like_dom"/>
</dbReference>
<dbReference type="InterPro" id="IPR051682">
    <property type="entry name" value="Mito_Persulfide_Diox"/>
</dbReference>
<keyword evidence="3" id="KW-0378">Hydrolase</keyword>
<dbReference type="PANTHER" id="PTHR43084:SF1">
    <property type="entry name" value="PERSULFIDE DIOXYGENASE ETHE1, MITOCHONDRIAL"/>
    <property type="match status" value="1"/>
</dbReference>
<organism evidence="3 4">
    <name type="scientific">Streptomyces xanthii</name>
    <dbReference type="NCBI Taxonomy" id="2768069"/>
    <lineage>
        <taxon>Bacteria</taxon>
        <taxon>Bacillati</taxon>
        <taxon>Actinomycetota</taxon>
        <taxon>Actinomycetes</taxon>
        <taxon>Kitasatosporales</taxon>
        <taxon>Streptomycetaceae</taxon>
        <taxon>Streptomyces</taxon>
    </lineage>
</organism>
<reference evidence="3 4" key="1">
    <citation type="submission" date="2020-09" db="EMBL/GenBank/DDBJ databases">
        <title>A novel species.</title>
        <authorList>
            <person name="Gao J."/>
        </authorList>
    </citation>
    <scope>NUCLEOTIDE SEQUENCE [LARGE SCALE GENOMIC DNA]</scope>
    <source>
        <strain evidence="3 4">CRXT-Y-14</strain>
    </source>
</reference>
<keyword evidence="4" id="KW-1185">Reference proteome</keyword>
<dbReference type="GO" id="GO:0006749">
    <property type="term" value="P:glutathione metabolic process"/>
    <property type="evidence" value="ECO:0007669"/>
    <property type="project" value="InterPro"/>
</dbReference>
<dbReference type="GO" id="GO:0070813">
    <property type="term" value="P:hydrogen sulfide metabolic process"/>
    <property type="evidence" value="ECO:0007669"/>
    <property type="project" value="TreeGrafter"/>
</dbReference>
<dbReference type="CDD" id="cd07724">
    <property type="entry name" value="POD-like_MBL-fold"/>
    <property type="match status" value="1"/>
</dbReference>
<dbReference type="SUPFAM" id="SSF52821">
    <property type="entry name" value="Rhodanese/Cell cycle control phosphatase"/>
    <property type="match status" value="2"/>
</dbReference>
<dbReference type="GO" id="GO:0016787">
    <property type="term" value="F:hydrolase activity"/>
    <property type="evidence" value="ECO:0007669"/>
    <property type="project" value="UniProtKB-KW"/>
</dbReference>
<dbReference type="EMBL" id="CP061281">
    <property type="protein sequence ID" value="QNS08035.1"/>
    <property type="molecule type" value="Genomic_DNA"/>
</dbReference>
<dbReference type="InterPro" id="IPR036873">
    <property type="entry name" value="Rhodanese-like_dom_sf"/>
</dbReference>
<dbReference type="Gene3D" id="3.60.15.10">
    <property type="entry name" value="Ribonuclease Z/Hydroxyacylglutathione hydrolase-like"/>
    <property type="match status" value="1"/>
</dbReference>
<dbReference type="GO" id="GO:0046872">
    <property type="term" value="F:metal ion binding"/>
    <property type="evidence" value="ECO:0007669"/>
    <property type="project" value="UniProtKB-KW"/>
</dbReference>
<evidence type="ECO:0000313" key="3">
    <source>
        <dbReference type="EMBL" id="QNS08035.1"/>
    </source>
</evidence>